<dbReference type="AlphaFoldDB" id="A0A425C075"/>
<protein>
    <recommendedName>
        <fullName evidence="4">Peptidase S53 activation domain-containing protein</fullName>
    </recommendedName>
</protein>
<dbReference type="Proteomes" id="UP000286097">
    <property type="component" value="Unassembled WGS sequence"/>
</dbReference>
<dbReference type="EMBL" id="QKXF01000631">
    <property type="protein sequence ID" value="RQM10356.1"/>
    <property type="molecule type" value="Genomic_DNA"/>
</dbReference>
<gene>
    <name evidence="2" type="ORF">DD237_007310</name>
</gene>
<dbReference type="VEuPathDB" id="FungiDB:DD237_007310"/>
<sequence>MLFSVLVALVVAKFVAIYGNSVSPDTYDLDHYAYDSNEVVRRLREDQEERHFHAHVHDLPPVQMKFETITEAFNSLAKVNQDKLSNSGISVVKLQKGDATEIKKFWI</sequence>
<evidence type="ECO:0000313" key="3">
    <source>
        <dbReference type="Proteomes" id="UP000286097"/>
    </source>
</evidence>
<evidence type="ECO:0000313" key="2">
    <source>
        <dbReference type="EMBL" id="RQM10356.1"/>
    </source>
</evidence>
<feature type="chain" id="PRO_5019403840" description="Peptidase S53 activation domain-containing protein" evidence="1">
    <location>
        <begin position="20"/>
        <end position="107"/>
    </location>
</feature>
<comment type="caution">
    <text evidence="2">The sequence shown here is derived from an EMBL/GenBank/DDBJ whole genome shotgun (WGS) entry which is preliminary data.</text>
</comment>
<evidence type="ECO:0000256" key="1">
    <source>
        <dbReference type="SAM" id="SignalP"/>
    </source>
</evidence>
<keyword evidence="1" id="KW-0732">Signal</keyword>
<reference evidence="2 3" key="1">
    <citation type="submission" date="2018-06" db="EMBL/GenBank/DDBJ databases">
        <title>Comparative genomics of downy mildews reveals potential adaptations to biotrophy.</title>
        <authorList>
            <person name="Fletcher K."/>
            <person name="Klosterman S.J."/>
            <person name="Derevnina L."/>
            <person name="Martin F."/>
            <person name="Koike S."/>
            <person name="Reyes Chin-Wo S."/>
            <person name="Mou B."/>
            <person name="Michelmore R."/>
        </authorList>
    </citation>
    <scope>NUCLEOTIDE SEQUENCE [LARGE SCALE GENOMIC DNA]</scope>
    <source>
        <strain evidence="2 3">R13</strain>
    </source>
</reference>
<evidence type="ECO:0008006" key="4">
    <source>
        <dbReference type="Google" id="ProtNLM"/>
    </source>
</evidence>
<feature type="signal peptide" evidence="1">
    <location>
        <begin position="1"/>
        <end position="19"/>
    </location>
</feature>
<accession>A0A425C075</accession>
<name>A0A425C075_9STRA</name>
<proteinExistence type="predicted"/>
<organism evidence="2 3">
    <name type="scientific">Peronospora effusa</name>
    <dbReference type="NCBI Taxonomy" id="542832"/>
    <lineage>
        <taxon>Eukaryota</taxon>
        <taxon>Sar</taxon>
        <taxon>Stramenopiles</taxon>
        <taxon>Oomycota</taxon>
        <taxon>Peronosporomycetes</taxon>
        <taxon>Peronosporales</taxon>
        <taxon>Peronosporaceae</taxon>
        <taxon>Peronospora</taxon>
    </lineage>
</organism>